<feature type="compositionally biased region" description="Basic and acidic residues" evidence="7">
    <location>
        <begin position="173"/>
        <end position="189"/>
    </location>
</feature>
<name>A0ABQ8SRE3_PERAM</name>
<evidence type="ECO:0000256" key="5">
    <source>
        <dbReference type="PROSITE-ProRule" id="PRU00042"/>
    </source>
</evidence>
<evidence type="ECO:0000313" key="10">
    <source>
        <dbReference type="EMBL" id="KAJ4436568.1"/>
    </source>
</evidence>
<dbReference type="InterPro" id="IPR038441">
    <property type="entry name" value="THAP_Znf_sf"/>
</dbReference>
<keyword evidence="3" id="KW-0862">Zinc</keyword>
<dbReference type="InterPro" id="IPR013087">
    <property type="entry name" value="Znf_C2H2_type"/>
</dbReference>
<dbReference type="PROSITE" id="PS50157">
    <property type="entry name" value="ZINC_FINGER_C2H2_2"/>
    <property type="match status" value="1"/>
</dbReference>
<evidence type="ECO:0008006" key="12">
    <source>
        <dbReference type="Google" id="ProtNLM"/>
    </source>
</evidence>
<feature type="domain" description="C2H2-type" evidence="8">
    <location>
        <begin position="201"/>
        <end position="228"/>
    </location>
</feature>
<evidence type="ECO:0000256" key="2">
    <source>
        <dbReference type="ARBA" id="ARBA00022771"/>
    </source>
</evidence>
<dbReference type="Gene3D" id="6.20.210.20">
    <property type="entry name" value="THAP domain"/>
    <property type="match status" value="1"/>
</dbReference>
<organism evidence="10 11">
    <name type="scientific">Periplaneta americana</name>
    <name type="common">American cockroach</name>
    <name type="synonym">Blatta americana</name>
    <dbReference type="NCBI Taxonomy" id="6978"/>
    <lineage>
        <taxon>Eukaryota</taxon>
        <taxon>Metazoa</taxon>
        <taxon>Ecdysozoa</taxon>
        <taxon>Arthropoda</taxon>
        <taxon>Hexapoda</taxon>
        <taxon>Insecta</taxon>
        <taxon>Pterygota</taxon>
        <taxon>Neoptera</taxon>
        <taxon>Polyneoptera</taxon>
        <taxon>Dictyoptera</taxon>
        <taxon>Blattodea</taxon>
        <taxon>Blattoidea</taxon>
        <taxon>Blattidae</taxon>
        <taxon>Blattinae</taxon>
        <taxon>Periplaneta</taxon>
    </lineage>
</organism>
<evidence type="ECO:0000313" key="11">
    <source>
        <dbReference type="Proteomes" id="UP001148838"/>
    </source>
</evidence>
<dbReference type="SUPFAM" id="SSF57716">
    <property type="entry name" value="Glucocorticoid receptor-like (DNA-binding domain)"/>
    <property type="match status" value="1"/>
</dbReference>
<keyword evidence="2 5" id="KW-0863">Zinc-finger</keyword>
<dbReference type="Pfam" id="PF05485">
    <property type="entry name" value="THAP"/>
    <property type="match status" value="1"/>
</dbReference>
<dbReference type="InterPro" id="IPR036236">
    <property type="entry name" value="Znf_C2H2_sf"/>
</dbReference>
<keyword evidence="4 6" id="KW-0238">DNA-binding</keyword>
<evidence type="ECO:0000259" key="9">
    <source>
        <dbReference type="PROSITE" id="PS50950"/>
    </source>
</evidence>
<evidence type="ECO:0000256" key="6">
    <source>
        <dbReference type="PROSITE-ProRule" id="PRU00309"/>
    </source>
</evidence>
<dbReference type="SMART" id="SM00980">
    <property type="entry name" value="THAP"/>
    <property type="match status" value="1"/>
</dbReference>
<evidence type="ECO:0000256" key="7">
    <source>
        <dbReference type="SAM" id="MobiDB-lite"/>
    </source>
</evidence>
<dbReference type="PANTHER" id="PTHR46927">
    <property type="entry name" value="AGAP005574-PA"/>
    <property type="match status" value="1"/>
</dbReference>
<feature type="domain" description="THAP-type" evidence="9">
    <location>
        <begin position="1"/>
        <end position="87"/>
    </location>
</feature>
<comment type="caution">
    <text evidence="10">The sequence shown here is derived from an EMBL/GenBank/DDBJ whole genome shotgun (WGS) entry which is preliminary data.</text>
</comment>
<evidence type="ECO:0000256" key="3">
    <source>
        <dbReference type="ARBA" id="ARBA00022833"/>
    </source>
</evidence>
<feature type="region of interest" description="Disordered" evidence="7">
    <location>
        <begin position="87"/>
        <end position="111"/>
    </location>
</feature>
<dbReference type="SUPFAM" id="SSF57667">
    <property type="entry name" value="beta-beta-alpha zinc fingers"/>
    <property type="match status" value="1"/>
</dbReference>
<keyword evidence="11" id="KW-1185">Reference proteome</keyword>
<evidence type="ECO:0000256" key="1">
    <source>
        <dbReference type="ARBA" id="ARBA00022723"/>
    </source>
</evidence>
<accession>A0ABQ8SRE3</accession>
<reference evidence="10 11" key="1">
    <citation type="journal article" date="2022" name="Allergy">
        <title>Genome assembly and annotation of Periplaneta americana reveal a comprehensive cockroach allergen profile.</title>
        <authorList>
            <person name="Wang L."/>
            <person name="Xiong Q."/>
            <person name="Saelim N."/>
            <person name="Wang L."/>
            <person name="Nong W."/>
            <person name="Wan A.T."/>
            <person name="Shi M."/>
            <person name="Liu X."/>
            <person name="Cao Q."/>
            <person name="Hui J.H.L."/>
            <person name="Sookrung N."/>
            <person name="Leung T.F."/>
            <person name="Tungtrongchitr A."/>
            <person name="Tsui S.K.W."/>
        </authorList>
    </citation>
    <scope>NUCLEOTIDE SEQUENCE [LARGE SCALE GENOMIC DNA]</scope>
    <source>
        <strain evidence="10">PWHHKU_190912</strain>
    </source>
</reference>
<gene>
    <name evidence="10" type="ORF">ANN_16601</name>
</gene>
<keyword evidence="1" id="KW-0479">Metal-binding</keyword>
<dbReference type="SMART" id="SM00692">
    <property type="entry name" value="DM3"/>
    <property type="match status" value="1"/>
</dbReference>
<evidence type="ECO:0000256" key="4">
    <source>
        <dbReference type="ARBA" id="ARBA00023125"/>
    </source>
</evidence>
<dbReference type="PROSITE" id="PS50950">
    <property type="entry name" value="ZF_THAP"/>
    <property type="match status" value="1"/>
</dbReference>
<dbReference type="InterPro" id="IPR006612">
    <property type="entry name" value="THAP_Znf"/>
</dbReference>
<sequence>MVYCCVPFCRARKASPKYRGISFHEIPSSDELRMKWLAVISREGDRKGSEWIPSDHSVVCSLHFVKENFKENSKVRQLKTGSVPSLFPDYPTYKRPSTSTKRKKKRDANTEASNECHVSNFIVENADNMLGNTEFINVNSVGVVKVEPCIKEEIEEVTVKSEPQEDSWQMCTKQEEPKEEVSVEEHEILSGEEDNGEEDGISCKKCRESFDTVSELLSHECSRTDQKALECDISHTNFNSRSALAEHSVLPVMFFPVDRREHIEPVAILFRQLVSQLQKMAEDIRNCVMKDCRIGKDVVSGWVTGAAPEMQGKDGEKHHVHSALNPSFVAESRVGSR</sequence>
<protein>
    <recommendedName>
        <fullName evidence="12">THAP-type domain-containing protein</fullName>
    </recommendedName>
</protein>
<evidence type="ECO:0000259" key="8">
    <source>
        <dbReference type="PROSITE" id="PS50157"/>
    </source>
</evidence>
<dbReference type="InterPro" id="IPR052224">
    <property type="entry name" value="THAP_domain_protein"/>
</dbReference>
<dbReference type="EMBL" id="JAJSOF020000021">
    <property type="protein sequence ID" value="KAJ4436568.1"/>
    <property type="molecule type" value="Genomic_DNA"/>
</dbReference>
<feature type="region of interest" description="Disordered" evidence="7">
    <location>
        <begin position="165"/>
        <end position="196"/>
    </location>
</feature>
<dbReference type="PANTHER" id="PTHR46927:SF3">
    <property type="entry name" value="THAP-TYPE DOMAIN-CONTAINING PROTEIN"/>
    <property type="match status" value="1"/>
</dbReference>
<proteinExistence type="predicted"/>
<dbReference type="Proteomes" id="UP001148838">
    <property type="component" value="Unassembled WGS sequence"/>
</dbReference>
<dbReference type="Gene3D" id="3.30.160.60">
    <property type="entry name" value="Classic Zinc Finger"/>
    <property type="match status" value="1"/>
</dbReference>